<evidence type="ECO:0000256" key="6">
    <source>
        <dbReference type="ARBA" id="ARBA00022840"/>
    </source>
</evidence>
<dbReference type="PRINTS" id="PR00344">
    <property type="entry name" value="BCTRLSENSOR"/>
</dbReference>
<dbReference type="PANTHER" id="PTHR42878:SF7">
    <property type="entry name" value="SENSOR HISTIDINE KINASE GLRK"/>
    <property type="match status" value="1"/>
</dbReference>
<dbReference type="GO" id="GO:0000156">
    <property type="term" value="F:phosphorelay response regulator activity"/>
    <property type="evidence" value="ECO:0007669"/>
    <property type="project" value="TreeGrafter"/>
</dbReference>
<dbReference type="EC" id="2.7.13.3" evidence="2"/>
<evidence type="ECO:0000259" key="9">
    <source>
        <dbReference type="PROSITE" id="PS50109"/>
    </source>
</evidence>
<proteinExistence type="predicted"/>
<dbReference type="GO" id="GO:0005524">
    <property type="term" value="F:ATP binding"/>
    <property type="evidence" value="ECO:0007669"/>
    <property type="project" value="UniProtKB-KW"/>
</dbReference>
<dbReference type="Proteomes" id="UP001156601">
    <property type="component" value="Unassembled WGS sequence"/>
</dbReference>
<keyword evidence="7" id="KW-0902">Two-component regulatory system</keyword>
<dbReference type="EMBL" id="BSOT01000002">
    <property type="protein sequence ID" value="GLR69294.1"/>
    <property type="molecule type" value="Genomic_DNA"/>
</dbReference>
<evidence type="ECO:0000256" key="3">
    <source>
        <dbReference type="ARBA" id="ARBA00022679"/>
    </source>
</evidence>
<dbReference type="PROSITE" id="PS50109">
    <property type="entry name" value="HIS_KIN"/>
    <property type="match status" value="1"/>
</dbReference>
<keyword evidence="8" id="KW-0472">Membrane</keyword>
<name>A0AA37SVW3_9ALTE</name>
<dbReference type="Gene3D" id="3.30.565.10">
    <property type="entry name" value="Histidine kinase-like ATPase, C-terminal domain"/>
    <property type="match status" value="1"/>
</dbReference>
<evidence type="ECO:0000313" key="11">
    <source>
        <dbReference type="Proteomes" id="UP001156601"/>
    </source>
</evidence>
<accession>A0AA37SVW3</accession>
<dbReference type="InterPro" id="IPR036097">
    <property type="entry name" value="HisK_dim/P_sf"/>
</dbReference>
<evidence type="ECO:0000256" key="7">
    <source>
        <dbReference type="ARBA" id="ARBA00023012"/>
    </source>
</evidence>
<evidence type="ECO:0000256" key="8">
    <source>
        <dbReference type="SAM" id="Phobius"/>
    </source>
</evidence>
<dbReference type="GO" id="GO:0007234">
    <property type="term" value="P:osmosensory signaling via phosphorelay pathway"/>
    <property type="evidence" value="ECO:0007669"/>
    <property type="project" value="TreeGrafter"/>
</dbReference>
<keyword evidence="8" id="KW-1133">Transmembrane helix</keyword>
<evidence type="ECO:0000256" key="4">
    <source>
        <dbReference type="ARBA" id="ARBA00022741"/>
    </source>
</evidence>
<dbReference type="InterPro" id="IPR036890">
    <property type="entry name" value="HATPase_C_sf"/>
</dbReference>
<dbReference type="PANTHER" id="PTHR42878">
    <property type="entry name" value="TWO-COMPONENT HISTIDINE KINASE"/>
    <property type="match status" value="1"/>
</dbReference>
<feature type="transmembrane region" description="Helical" evidence="8">
    <location>
        <begin position="42"/>
        <end position="63"/>
    </location>
</feature>
<keyword evidence="11" id="KW-1185">Reference proteome</keyword>
<keyword evidence="8" id="KW-0812">Transmembrane</keyword>
<dbReference type="InterPro" id="IPR005467">
    <property type="entry name" value="His_kinase_dom"/>
</dbReference>
<dbReference type="SUPFAM" id="SSF55874">
    <property type="entry name" value="ATPase domain of HSP90 chaperone/DNA topoisomerase II/histidine kinase"/>
    <property type="match status" value="1"/>
</dbReference>
<dbReference type="InterPro" id="IPR004358">
    <property type="entry name" value="Sig_transdc_His_kin-like_C"/>
</dbReference>
<keyword evidence="4" id="KW-0547">Nucleotide-binding</keyword>
<dbReference type="Pfam" id="PF02518">
    <property type="entry name" value="HATPase_c"/>
    <property type="match status" value="1"/>
</dbReference>
<keyword evidence="3" id="KW-0808">Transferase</keyword>
<sequence>MKYILSSGKLAFEDKLVRIALIGSVFTFCVATYFVLASSVSIYLKILLLLGIFTSLIAMVFYIRYEVTFQLRTSTNLVDAMASGDFSLRANNREVKGALADFNNLLNGLADRLAQQSLISKEQQVLIFKIISQIDVAIVACNQHKAITLMNPAAEALFDTNFEEKQAWPVDSIGLQAVFDHRPSEVFSLDLPQKSSKVLVRTDTYLEGGQIQTIIFITDIQQVLREEERSAWQKLLRVLSHEINNSLAPIASIAETLSSLTSNAKVGEIRDDIHEHLNNGLQVINERAHNLNHFIQDYQQLAKLPEPNKSVTSIYKVINDVIGLFEGCEFTLKGRDLEVFADNEQIQQVLVNLIKNADEANRASSIKSSVSEIEIELIQLNAMLSIEIKDHGNGIQNTENLFIPFYTTKKKGSGIGLSLSRQILRNHGGELYLINSDDETFGAVAKMHLPST</sequence>
<dbReference type="SUPFAM" id="SSF47384">
    <property type="entry name" value="Homodimeric domain of signal transducing histidine kinase"/>
    <property type="match status" value="1"/>
</dbReference>
<keyword evidence="6" id="KW-0067">ATP-binding</keyword>
<feature type="transmembrane region" description="Helical" evidence="8">
    <location>
        <begin position="16"/>
        <end position="36"/>
    </location>
</feature>
<comment type="catalytic activity">
    <reaction evidence="1">
        <text>ATP + protein L-histidine = ADP + protein N-phospho-L-histidine.</text>
        <dbReference type="EC" id="2.7.13.3"/>
    </reaction>
</comment>
<evidence type="ECO:0000313" key="10">
    <source>
        <dbReference type="EMBL" id="GLR69294.1"/>
    </source>
</evidence>
<evidence type="ECO:0000256" key="5">
    <source>
        <dbReference type="ARBA" id="ARBA00022777"/>
    </source>
</evidence>
<protein>
    <recommendedName>
        <fullName evidence="2">histidine kinase</fullName>
        <ecNumber evidence="2">2.7.13.3</ecNumber>
    </recommendedName>
</protein>
<dbReference type="RefSeq" id="WP_284215626.1">
    <property type="nucleotide sequence ID" value="NZ_BSOT01000002.1"/>
</dbReference>
<dbReference type="GO" id="GO:0030295">
    <property type="term" value="F:protein kinase activator activity"/>
    <property type="evidence" value="ECO:0007669"/>
    <property type="project" value="TreeGrafter"/>
</dbReference>
<evidence type="ECO:0000256" key="1">
    <source>
        <dbReference type="ARBA" id="ARBA00000085"/>
    </source>
</evidence>
<reference evidence="10" key="1">
    <citation type="journal article" date="2014" name="Int. J. Syst. Evol. Microbiol.">
        <title>Complete genome sequence of Corynebacterium casei LMG S-19264T (=DSM 44701T), isolated from a smear-ripened cheese.</title>
        <authorList>
            <consortium name="US DOE Joint Genome Institute (JGI-PGF)"/>
            <person name="Walter F."/>
            <person name="Albersmeier A."/>
            <person name="Kalinowski J."/>
            <person name="Ruckert C."/>
        </authorList>
    </citation>
    <scope>NUCLEOTIDE SEQUENCE</scope>
    <source>
        <strain evidence="10">NBRC 110023</strain>
    </source>
</reference>
<dbReference type="SMART" id="SM00387">
    <property type="entry name" value="HATPase_c"/>
    <property type="match status" value="1"/>
</dbReference>
<dbReference type="Gene3D" id="1.10.287.130">
    <property type="match status" value="1"/>
</dbReference>
<comment type="caution">
    <text evidence="10">The sequence shown here is derived from an EMBL/GenBank/DDBJ whole genome shotgun (WGS) entry which is preliminary data.</text>
</comment>
<evidence type="ECO:0000256" key="2">
    <source>
        <dbReference type="ARBA" id="ARBA00012438"/>
    </source>
</evidence>
<dbReference type="AlphaFoldDB" id="A0AA37SVW3"/>
<reference evidence="10" key="2">
    <citation type="submission" date="2023-01" db="EMBL/GenBank/DDBJ databases">
        <title>Draft genome sequence of Agaribacter marinus strain NBRC 110023.</title>
        <authorList>
            <person name="Sun Q."/>
            <person name="Mori K."/>
        </authorList>
    </citation>
    <scope>NUCLEOTIDE SEQUENCE</scope>
    <source>
        <strain evidence="10">NBRC 110023</strain>
    </source>
</reference>
<organism evidence="10 11">
    <name type="scientific">Agaribacter marinus</name>
    <dbReference type="NCBI Taxonomy" id="1431249"/>
    <lineage>
        <taxon>Bacteria</taxon>
        <taxon>Pseudomonadati</taxon>
        <taxon>Pseudomonadota</taxon>
        <taxon>Gammaproteobacteria</taxon>
        <taxon>Alteromonadales</taxon>
        <taxon>Alteromonadaceae</taxon>
        <taxon>Agaribacter</taxon>
    </lineage>
</organism>
<dbReference type="InterPro" id="IPR003594">
    <property type="entry name" value="HATPase_dom"/>
</dbReference>
<keyword evidence="5 10" id="KW-0418">Kinase</keyword>
<dbReference type="InterPro" id="IPR050351">
    <property type="entry name" value="BphY/WalK/GraS-like"/>
</dbReference>
<gene>
    <name evidence="10" type="ORF">GCM10007852_02020</name>
</gene>
<dbReference type="GO" id="GO:0000155">
    <property type="term" value="F:phosphorelay sensor kinase activity"/>
    <property type="evidence" value="ECO:0007669"/>
    <property type="project" value="InterPro"/>
</dbReference>
<feature type="domain" description="Histidine kinase" evidence="9">
    <location>
        <begin position="238"/>
        <end position="452"/>
    </location>
</feature>